<feature type="region of interest" description="Disordered" evidence="1">
    <location>
        <begin position="1"/>
        <end position="85"/>
    </location>
</feature>
<reference evidence="2 3" key="1">
    <citation type="journal article" date="2018" name="Front. Plant Sci.">
        <title>Red Clover (Trifolium pratense) and Zigzag Clover (T. medium) - A Picture of Genomic Similarities and Differences.</title>
        <authorList>
            <person name="Dluhosova J."/>
            <person name="Istvanek J."/>
            <person name="Nedelnik J."/>
            <person name="Repkova J."/>
        </authorList>
    </citation>
    <scope>NUCLEOTIDE SEQUENCE [LARGE SCALE GENOMIC DNA]</scope>
    <source>
        <strain evidence="3">cv. 10/8</strain>
        <tissue evidence="2">Leaf</tissue>
    </source>
</reference>
<keyword evidence="3" id="KW-1185">Reference proteome</keyword>
<dbReference type="AlphaFoldDB" id="A0A392SL72"/>
<protein>
    <submittedName>
        <fullName evidence="2">Uncharacterized protein</fullName>
    </submittedName>
</protein>
<proteinExistence type="predicted"/>
<feature type="compositionally biased region" description="Low complexity" evidence="1">
    <location>
        <begin position="42"/>
        <end position="78"/>
    </location>
</feature>
<evidence type="ECO:0000256" key="1">
    <source>
        <dbReference type="SAM" id="MobiDB-lite"/>
    </source>
</evidence>
<dbReference type="EMBL" id="LXQA010389969">
    <property type="protein sequence ID" value="MCI48680.1"/>
    <property type="molecule type" value="Genomic_DNA"/>
</dbReference>
<name>A0A392SL72_9FABA</name>
<comment type="caution">
    <text evidence="2">The sequence shown here is derived from an EMBL/GenBank/DDBJ whole genome shotgun (WGS) entry which is preliminary data.</text>
</comment>
<feature type="non-terminal residue" evidence="2">
    <location>
        <position position="1"/>
    </location>
</feature>
<evidence type="ECO:0000313" key="2">
    <source>
        <dbReference type="EMBL" id="MCI48680.1"/>
    </source>
</evidence>
<accession>A0A392SL72</accession>
<feature type="compositionally biased region" description="Polar residues" evidence="1">
    <location>
        <begin position="1"/>
        <end position="23"/>
    </location>
</feature>
<feature type="compositionally biased region" description="Polar residues" evidence="1">
    <location>
        <begin position="31"/>
        <end position="40"/>
    </location>
</feature>
<sequence length="85" mass="8828">DHNQSFISSAAVSASEATGQNLNAHVDSKPIRSSFSSDAKTTGETTESTESSVFTSFFKATTAGATAQPSTPPTTTKAKLSWLTL</sequence>
<organism evidence="2 3">
    <name type="scientific">Trifolium medium</name>
    <dbReference type="NCBI Taxonomy" id="97028"/>
    <lineage>
        <taxon>Eukaryota</taxon>
        <taxon>Viridiplantae</taxon>
        <taxon>Streptophyta</taxon>
        <taxon>Embryophyta</taxon>
        <taxon>Tracheophyta</taxon>
        <taxon>Spermatophyta</taxon>
        <taxon>Magnoliopsida</taxon>
        <taxon>eudicotyledons</taxon>
        <taxon>Gunneridae</taxon>
        <taxon>Pentapetalae</taxon>
        <taxon>rosids</taxon>
        <taxon>fabids</taxon>
        <taxon>Fabales</taxon>
        <taxon>Fabaceae</taxon>
        <taxon>Papilionoideae</taxon>
        <taxon>50 kb inversion clade</taxon>
        <taxon>NPAAA clade</taxon>
        <taxon>Hologalegina</taxon>
        <taxon>IRL clade</taxon>
        <taxon>Trifolieae</taxon>
        <taxon>Trifolium</taxon>
    </lineage>
</organism>
<dbReference type="Proteomes" id="UP000265520">
    <property type="component" value="Unassembled WGS sequence"/>
</dbReference>
<evidence type="ECO:0000313" key="3">
    <source>
        <dbReference type="Proteomes" id="UP000265520"/>
    </source>
</evidence>